<gene>
    <name evidence="2" type="ORF">CC85DRAFT_91882</name>
</gene>
<evidence type="ECO:0000313" key="3">
    <source>
        <dbReference type="Proteomes" id="UP000053611"/>
    </source>
</evidence>
<sequence>MNVLLHCSSSSRLAMLGKLWRGGRQHAERSTWPRDPSPCSTEPTWREAPTRSSLLLGTATPLPLHGSSCSLLFHLVLSRLSLCSTIGTRRLGVFRGFHMSYRTATDYR</sequence>
<proteinExistence type="predicted"/>
<reference evidence="2 3" key="1">
    <citation type="submission" date="2015-03" db="EMBL/GenBank/DDBJ databases">
        <title>Genomics and transcriptomics of the oil-accumulating basidiomycete yeast T. oleaginosus allow insights into substrate utilization and the diverse evolutionary trajectories of mating systems in fungi.</title>
        <authorList>
            <consortium name="DOE Joint Genome Institute"/>
            <person name="Kourist R."/>
            <person name="Kracht O."/>
            <person name="Bracharz F."/>
            <person name="Lipzen A."/>
            <person name="Nolan M."/>
            <person name="Ohm R."/>
            <person name="Grigoriev I."/>
            <person name="Sun S."/>
            <person name="Heitman J."/>
            <person name="Bruck T."/>
            <person name="Nowrousian M."/>
        </authorList>
    </citation>
    <scope>NUCLEOTIDE SEQUENCE [LARGE SCALE GENOMIC DNA]</scope>
    <source>
        <strain evidence="2 3">IBC0246</strain>
    </source>
</reference>
<dbReference type="GeneID" id="28988119"/>
<evidence type="ECO:0000256" key="1">
    <source>
        <dbReference type="SAM" id="MobiDB-lite"/>
    </source>
</evidence>
<dbReference type="Proteomes" id="UP000053611">
    <property type="component" value="Unassembled WGS sequence"/>
</dbReference>
<feature type="region of interest" description="Disordered" evidence="1">
    <location>
        <begin position="26"/>
        <end position="45"/>
    </location>
</feature>
<dbReference type="EMBL" id="KQ087179">
    <property type="protein sequence ID" value="KLT46051.1"/>
    <property type="molecule type" value="Genomic_DNA"/>
</dbReference>
<name>A0A0J0XYD1_9TREE</name>
<keyword evidence="3" id="KW-1185">Reference proteome</keyword>
<accession>A0A0J0XYD1</accession>
<dbReference type="AlphaFoldDB" id="A0A0J0XYD1"/>
<organism evidence="2 3">
    <name type="scientific">Cutaneotrichosporon oleaginosum</name>
    <dbReference type="NCBI Taxonomy" id="879819"/>
    <lineage>
        <taxon>Eukaryota</taxon>
        <taxon>Fungi</taxon>
        <taxon>Dikarya</taxon>
        <taxon>Basidiomycota</taxon>
        <taxon>Agaricomycotina</taxon>
        <taxon>Tremellomycetes</taxon>
        <taxon>Trichosporonales</taxon>
        <taxon>Trichosporonaceae</taxon>
        <taxon>Cutaneotrichosporon</taxon>
    </lineage>
</organism>
<dbReference type="RefSeq" id="XP_018282542.1">
    <property type="nucleotide sequence ID" value="XM_018427516.1"/>
</dbReference>
<protein>
    <submittedName>
        <fullName evidence="2">Uncharacterized protein</fullName>
    </submittedName>
</protein>
<evidence type="ECO:0000313" key="2">
    <source>
        <dbReference type="EMBL" id="KLT46051.1"/>
    </source>
</evidence>